<feature type="signal peptide" evidence="5">
    <location>
        <begin position="1"/>
        <end position="21"/>
    </location>
</feature>
<keyword evidence="2" id="KW-0326">Glycosidase</keyword>
<dbReference type="GO" id="GO:0016798">
    <property type="term" value="F:hydrolase activity, acting on glycosyl bonds"/>
    <property type="evidence" value="ECO:0007669"/>
    <property type="project" value="UniProtKB-KW"/>
</dbReference>
<dbReference type="InterPro" id="IPR036116">
    <property type="entry name" value="FN3_sf"/>
</dbReference>
<keyword evidence="5" id="KW-0732">Signal</keyword>
<evidence type="ECO:0000256" key="5">
    <source>
        <dbReference type="SAM" id="SignalP"/>
    </source>
</evidence>
<dbReference type="InterPro" id="IPR050964">
    <property type="entry name" value="Striated_Muscle_Regulatory"/>
</dbReference>
<dbReference type="OrthoDB" id="3273960at2"/>
<organism evidence="7 8">
    <name type="scientific">Actinoplanes xinjiangensis</name>
    <dbReference type="NCBI Taxonomy" id="512350"/>
    <lineage>
        <taxon>Bacteria</taxon>
        <taxon>Bacillati</taxon>
        <taxon>Actinomycetota</taxon>
        <taxon>Actinomycetes</taxon>
        <taxon>Micromonosporales</taxon>
        <taxon>Micromonosporaceae</taxon>
        <taxon>Actinoplanes</taxon>
    </lineage>
</organism>
<dbReference type="SUPFAM" id="SSF49265">
    <property type="entry name" value="Fibronectin type III"/>
    <property type="match status" value="2"/>
</dbReference>
<dbReference type="PANTHER" id="PTHR13817">
    <property type="entry name" value="TITIN"/>
    <property type="match status" value="1"/>
</dbReference>
<name>A0A316EPQ1_9ACTN</name>
<feature type="chain" id="PRO_5016449545" evidence="5">
    <location>
        <begin position="22"/>
        <end position="639"/>
    </location>
</feature>
<dbReference type="AlphaFoldDB" id="A0A316EPQ1"/>
<accession>A0A316EPQ1</accession>
<proteinExistence type="predicted"/>
<evidence type="ECO:0000256" key="2">
    <source>
        <dbReference type="ARBA" id="ARBA00023295"/>
    </source>
</evidence>
<dbReference type="PROSITE" id="PS50853">
    <property type="entry name" value="FN3"/>
    <property type="match status" value="3"/>
</dbReference>
<evidence type="ECO:0000313" key="8">
    <source>
        <dbReference type="Proteomes" id="UP000245697"/>
    </source>
</evidence>
<feature type="domain" description="Fibronectin type-III" evidence="6">
    <location>
        <begin position="311"/>
        <end position="407"/>
    </location>
</feature>
<dbReference type="Pfam" id="PF00041">
    <property type="entry name" value="fn3"/>
    <property type="match status" value="3"/>
</dbReference>
<dbReference type="PANTHER" id="PTHR13817:SF73">
    <property type="entry name" value="FIBRONECTIN TYPE-III DOMAIN-CONTAINING PROTEIN"/>
    <property type="match status" value="1"/>
</dbReference>
<dbReference type="EMBL" id="QGGR01000031">
    <property type="protein sequence ID" value="PWK32096.1"/>
    <property type="molecule type" value="Genomic_DNA"/>
</dbReference>
<protein>
    <submittedName>
        <fullName evidence="7">Fibronectin type III domain protein</fullName>
    </submittedName>
</protein>
<evidence type="ECO:0000313" key="7">
    <source>
        <dbReference type="EMBL" id="PWK32096.1"/>
    </source>
</evidence>
<feature type="region of interest" description="Disordered" evidence="4">
    <location>
        <begin position="406"/>
        <end position="450"/>
    </location>
</feature>
<dbReference type="InterPro" id="IPR013783">
    <property type="entry name" value="Ig-like_fold"/>
</dbReference>
<keyword evidence="1" id="KW-0677">Repeat</keyword>
<dbReference type="Gene3D" id="2.60.40.10">
    <property type="entry name" value="Immunoglobulins"/>
    <property type="match status" value="3"/>
</dbReference>
<keyword evidence="2" id="KW-0378">Hydrolase</keyword>
<keyword evidence="8" id="KW-1185">Reference proteome</keyword>
<evidence type="ECO:0000256" key="4">
    <source>
        <dbReference type="SAM" id="MobiDB-lite"/>
    </source>
</evidence>
<evidence type="ECO:0000259" key="6">
    <source>
        <dbReference type="PROSITE" id="PS50853"/>
    </source>
</evidence>
<dbReference type="Proteomes" id="UP000245697">
    <property type="component" value="Unassembled WGS sequence"/>
</dbReference>
<dbReference type="SMART" id="SM00060">
    <property type="entry name" value="FN3"/>
    <property type="match status" value="3"/>
</dbReference>
<dbReference type="RefSeq" id="WP_109602037.1">
    <property type="nucleotide sequence ID" value="NZ_BONA01000085.1"/>
</dbReference>
<evidence type="ECO:0000256" key="1">
    <source>
        <dbReference type="ARBA" id="ARBA00022737"/>
    </source>
</evidence>
<keyword evidence="3" id="KW-0624">Polysaccharide degradation</keyword>
<sequence length="639" mass="64384">MPSRTAALALMAALPLGLAPAQTPDDLPAEWATTCATAESVYCIASATITPSGGSPQTLDSAGLTVSAATLSDDYGDWVRWSVGDWAGRPSPITGGTVELVLRTGTFVPRFTNATAAGLRVSRTVTDGRYELTISGRATLTAWRSDTDCTAGYSCGDSDTTADPTTYRFEGRTQDLEGSAGVYTTGLDGAYLATDAQARADLLTYEPGGSPPVSLGVLGNPQLDATGEAVRNFVTLFLPGPWLEAAGITAQTAVATGFDLVTSSDATVHQRVTATATDGGVRLEAPDIGLGADLAAAAFHRRASQATNATAPGAPLAVSAVGGTGTAMVFWQPPSSGGGSPVSRYRARAYPTSGGGTVAASCETADSWCTIDGLDAGGTYHVAVSAVNALGEGDPAARVPVLATAVPVPDPAPSESPSPSPSPSPAPADPAEPSPSTSPSPEPTSDVHVPYAPQDVELTPGARRITVAWVVPDSDGGSAITAYTARAFRTATGGTPVASCQVPGNRYTCAITGLTGGQKHFVEVTATNVAGTGPAPARAAATPWTVPGAPRSVTAKSSDRKVTAGWKAPAGNGGSAITGYRAELSGRSGVVARCTAPATSRTCTVKKLKKGTSLTLRVLAVNAAGVSAPSKAVKIKVKD</sequence>
<dbReference type="GO" id="GO:0000272">
    <property type="term" value="P:polysaccharide catabolic process"/>
    <property type="evidence" value="ECO:0007669"/>
    <property type="project" value="UniProtKB-KW"/>
</dbReference>
<comment type="caution">
    <text evidence="7">The sequence shown here is derived from an EMBL/GenBank/DDBJ whole genome shotgun (WGS) entry which is preliminary data.</text>
</comment>
<evidence type="ECO:0000256" key="3">
    <source>
        <dbReference type="ARBA" id="ARBA00023326"/>
    </source>
</evidence>
<reference evidence="7 8" key="1">
    <citation type="submission" date="2018-05" db="EMBL/GenBank/DDBJ databases">
        <title>Genomic Encyclopedia of Archaeal and Bacterial Type Strains, Phase II (KMG-II): from individual species to whole genera.</title>
        <authorList>
            <person name="Goeker M."/>
        </authorList>
    </citation>
    <scope>NUCLEOTIDE SEQUENCE [LARGE SCALE GENOMIC DNA]</scope>
    <source>
        <strain evidence="7 8">DSM 45184</strain>
    </source>
</reference>
<keyword evidence="3" id="KW-0119">Carbohydrate metabolism</keyword>
<feature type="domain" description="Fibronectin type-III" evidence="6">
    <location>
        <begin position="449"/>
        <end position="545"/>
    </location>
</feature>
<dbReference type="InterPro" id="IPR003961">
    <property type="entry name" value="FN3_dom"/>
</dbReference>
<feature type="compositionally biased region" description="Pro residues" evidence="4">
    <location>
        <begin position="408"/>
        <end position="442"/>
    </location>
</feature>
<feature type="domain" description="Fibronectin type-III" evidence="6">
    <location>
        <begin position="546"/>
        <end position="639"/>
    </location>
</feature>
<dbReference type="CDD" id="cd00063">
    <property type="entry name" value="FN3"/>
    <property type="match status" value="3"/>
</dbReference>
<gene>
    <name evidence="7" type="ORF">BC793_13192</name>
</gene>